<keyword evidence="3" id="KW-1185">Reference proteome</keyword>
<feature type="domain" description="DUF6855" evidence="1">
    <location>
        <begin position="8"/>
        <end position="138"/>
    </location>
</feature>
<organism evidence="2 3">
    <name type="scientific">Roseibium porphyridii</name>
    <dbReference type="NCBI Taxonomy" id="2866279"/>
    <lineage>
        <taxon>Bacteria</taxon>
        <taxon>Pseudomonadati</taxon>
        <taxon>Pseudomonadota</taxon>
        <taxon>Alphaproteobacteria</taxon>
        <taxon>Hyphomicrobiales</taxon>
        <taxon>Stappiaceae</taxon>
        <taxon>Roseibium</taxon>
    </lineage>
</organism>
<gene>
    <name evidence="2" type="ORF">K1718_24000</name>
</gene>
<proteinExistence type="predicted"/>
<dbReference type="EMBL" id="CP120863">
    <property type="protein sequence ID" value="WFE89186.1"/>
    <property type="molecule type" value="Genomic_DNA"/>
</dbReference>
<dbReference type="InterPro" id="IPR049193">
    <property type="entry name" value="DUF6855"/>
</dbReference>
<dbReference type="RefSeq" id="WP_265680578.1">
    <property type="nucleotide sequence ID" value="NZ_CP120863.1"/>
</dbReference>
<name>A0ABY8F136_9HYPH</name>
<accession>A0ABY8F136</accession>
<evidence type="ECO:0000259" key="1">
    <source>
        <dbReference type="Pfam" id="PF21619"/>
    </source>
</evidence>
<dbReference type="Proteomes" id="UP001209803">
    <property type="component" value="Chromosome"/>
</dbReference>
<protein>
    <recommendedName>
        <fullName evidence="1">DUF6855 domain-containing protein</fullName>
    </recommendedName>
</protein>
<sequence>MTDVTYGSGTQDDPWILKTPPHSSEFEVWKDETLDPPALVVQVGKTRLSYQLRALEDAHAMLKAHGDWMPLGNADEGKPTKEGTLEHWARSDNNPVGGYYGLRKGYRGRFANYVSPTMELLGLVELEHNARNNRVRAI</sequence>
<dbReference type="Pfam" id="PF21619">
    <property type="entry name" value="DUF6855"/>
    <property type="match status" value="1"/>
</dbReference>
<reference evidence="2 3" key="1">
    <citation type="submission" date="2023-03" db="EMBL/GenBank/DDBJ databases">
        <title>Roseibium porphyridii sp. nov. and Roseibium rhodosorbium sp. nov. isolated from marine algae, Porphyridium cruentum and Rhodosorus marinus, respectively.</title>
        <authorList>
            <person name="Lee M.W."/>
            <person name="Choi B.J."/>
            <person name="Lee J.K."/>
            <person name="Choi D.G."/>
            <person name="Baek J.H."/>
            <person name="Bayburt H."/>
            <person name="Kim J.M."/>
            <person name="Han D.M."/>
            <person name="Kim K.H."/>
            <person name="Jeon C.O."/>
        </authorList>
    </citation>
    <scope>NUCLEOTIDE SEQUENCE [LARGE SCALE GENOMIC DNA]</scope>
    <source>
        <strain evidence="2 3">KMA01</strain>
    </source>
</reference>
<evidence type="ECO:0000313" key="3">
    <source>
        <dbReference type="Proteomes" id="UP001209803"/>
    </source>
</evidence>
<evidence type="ECO:0000313" key="2">
    <source>
        <dbReference type="EMBL" id="WFE89186.1"/>
    </source>
</evidence>